<evidence type="ECO:0000313" key="2">
    <source>
        <dbReference type="EMBL" id="EGE38622.1"/>
    </source>
</evidence>
<dbReference type="Pfam" id="PF13676">
    <property type="entry name" value="TIR_2"/>
    <property type="match status" value="1"/>
</dbReference>
<dbReference type="Gene3D" id="3.40.50.10140">
    <property type="entry name" value="Toll/interleukin-1 receptor homology (TIR) domain"/>
    <property type="match status" value="1"/>
</dbReference>
<dbReference type="InterPro" id="IPR000157">
    <property type="entry name" value="TIR_dom"/>
</dbReference>
<dbReference type="eggNOG" id="COG0498">
    <property type="taxonomic scope" value="Bacteria"/>
</dbReference>
<proteinExistence type="predicted"/>
<dbReference type="HOGENOM" id="CLU_707197_0_0_11"/>
<dbReference type="PROSITE" id="PS50104">
    <property type="entry name" value="TIR"/>
    <property type="match status" value="1"/>
</dbReference>
<dbReference type="InterPro" id="IPR035897">
    <property type="entry name" value="Toll_tir_struct_dom_sf"/>
</dbReference>
<dbReference type="SUPFAM" id="SSF52200">
    <property type="entry name" value="Toll/Interleukin receptor TIR domain"/>
    <property type="match status" value="1"/>
</dbReference>
<gene>
    <name evidence="2" type="ORF">HMPREF0059_01484</name>
</gene>
<dbReference type="EMBL" id="ACRE02000083">
    <property type="protein sequence ID" value="EGE38622.1"/>
    <property type="molecule type" value="Genomic_DNA"/>
</dbReference>
<organism evidence="2 3">
    <name type="scientific">Actinomyces viscosus C505</name>
    <dbReference type="NCBI Taxonomy" id="562973"/>
    <lineage>
        <taxon>Bacteria</taxon>
        <taxon>Bacillati</taxon>
        <taxon>Actinomycetota</taxon>
        <taxon>Actinomycetes</taxon>
        <taxon>Actinomycetales</taxon>
        <taxon>Actinomycetaceae</taxon>
        <taxon>Actinomyces</taxon>
    </lineage>
</organism>
<evidence type="ECO:0000313" key="3">
    <source>
        <dbReference type="Proteomes" id="UP000004668"/>
    </source>
</evidence>
<name>F2UXD8_ACTVI</name>
<dbReference type="Proteomes" id="UP000004668">
    <property type="component" value="Unassembled WGS sequence"/>
</dbReference>
<reference evidence="2 3" key="2">
    <citation type="submission" date="2011-10" db="EMBL/GenBank/DDBJ databases">
        <title>The Genome Sequence of Actinomyces viscosus C505.</title>
        <authorList>
            <consortium name="The Broad Institute Genome Sequencing Platform"/>
            <consortium name="The Broad Institute Genome Sequencing Center for Infectious Disease"/>
            <person name="Earl A."/>
            <person name="Ward D."/>
            <person name="Feldgarden M."/>
            <person name="Gevers D."/>
            <person name="Sibley C.D."/>
            <person name="Field T.R."/>
            <person name="Grinwis M."/>
            <person name="Eshaghurshan C.S."/>
            <person name="Surette M.G."/>
            <person name="Young S.K."/>
            <person name="Zeng Q."/>
            <person name="Gargeya S."/>
            <person name="Fitzgerald M."/>
            <person name="Haas B."/>
            <person name="Abouelleil A."/>
            <person name="Alvarado L."/>
            <person name="Arachchi H.M."/>
            <person name="Berlin A."/>
            <person name="Brown A."/>
            <person name="Chapman S.B."/>
            <person name="Chen Z."/>
            <person name="Dunbar C."/>
            <person name="Freedman E."/>
            <person name="Gearin G."/>
            <person name="Goldberg J."/>
            <person name="Griggs A."/>
            <person name="Gujja S."/>
            <person name="Heiman D."/>
            <person name="Howarth C."/>
            <person name="Larson L."/>
            <person name="Lui A."/>
            <person name="MacDonald P.J.P."/>
            <person name="Montmayeur A."/>
            <person name="Murphy C."/>
            <person name="Neiman D."/>
            <person name="Pearson M."/>
            <person name="Priest M."/>
            <person name="Roberts A."/>
            <person name="Saif S."/>
            <person name="Shea T."/>
            <person name="Shenoy N."/>
            <person name="Sisk P."/>
            <person name="Stolte C."/>
            <person name="Sykes S."/>
            <person name="Wortman J."/>
            <person name="Nusbaum C."/>
            <person name="Birren B."/>
        </authorList>
    </citation>
    <scope>NUCLEOTIDE SEQUENCE [LARGE SCALE GENOMIC DNA]</scope>
    <source>
        <strain evidence="2 3">C505</strain>
    </source>
</reference>
<dbReference type="AlphaFoldDB" id="F2UXD8"/>
<evidence type="ECO:0000259" key="1">
    <source>
        <dbReference type="PROSITE" id="PS50104"/>
    </source>
</evidence>
<sequence length="390" mass="43780">MIFISHSSSDIITTRKLVFELNYLGAKTWFDETEITAVSPVFGSIEQAIRNCDVVVLVASVDSLESDYVKREIKLALQLDKPLAIVRVPGSNVDISGDLADYKHFNLSDFPSFSRAAREIIKKDNLKKRGESPEEFWGVCRGVDPLLNDSVRSNIHALKSVVNQSATQEPLVRLLREDYTDLVQSFDVVHDIDVSWLPPELRRDFIDLPEKADRVSNYISSLTYDYLQNPALDSQTFESEYFRIVSTHLIVSLNVELLKLPWAQDPDGISSACRVLTNARNALTSSSPFPTEGISADICLGEVTEQGLAKYHKYVGKCHCPDYVEEKDFRFSVFPNGSPTTLTEGLGVVVPYQLGIMTGWADSWNIWRTLRERRAEARIPSPDSVLLGIS</sequence>
<dbReference type="RefSeq" id="WP_003788957.1">
    <property type="nucleotide sequence ID" value="NZ_KI391970.1"/>
</dbReference>
<protein>
    <recommendedName>
        <fullName evidence="1">TIR domain-containing protein</fullName>
    </recommendedName>
</protein>
<comment type="caution">
    <text evidence="2">The sequence shown here is derived from an EMBL/GenBank/DDBJ whole genome shotgun (WGS) entry which is preliminary data.</text>
</comment>
<feature type="domain" description="TIR" evidence="1">
    <location>
        <begin position="1"/>
        <end position="121"/>
    </location>
</feature>
<dbReference type="GO" id="GO:0007165">
    <property type="term" value="P:signal transduction"/>
    <property type="evidence" value="ECO:0007669"/>
    <property type="project" value="InterPro"/>
</dbReference>
<accession>F2UXD8</accession>
<reference evidence="3" key="1">
    <citation type="submission" date="2010-02" db="EMBL/GenBank/DDBJ databases">
        <title>The Genome Sequence of Prevotella oris strain C735.</title>
        <authorList>
            <consortium name="The Broad Institute Genome Sequencing Platform"/>
            <person name="Ward D."/>
            <person name="Feldgarden M."/>
            <person name="Earl A."/>
            <person name="Young S.K."/>
            <person name="Zeng Q."/>
            <person name="Koehrsen M."/>
            <person name="Alvarado L."/>
            <person name="Berlin A."/>
            <person name="Bochicchio J."/>
            <person name="Borenstein D."/>
            <person name="Chapman S.B."/>
            <person name="Chen Z."/>
            <person name="Engels R."/>
            <person name="Freedman E."/>
            <person name="Gellesch M."/>
            <person name="Goldberg J."/>
            <person name="Griggs A."/>
            <person name="Gujja S."/>
            <person name="Heilman E."/>
            <person name="Heiman D."/>
            <person name="Hepburn T."/>
            <person name="Howarth C."/>
            <person name="Jen D."/>
            <person name="Larson L."/>
            <person name="Mehta T."/>
            <person name="Park D."/>
            <person name="Pearson M."/>
            <person name="Roberts A."/>
            <person name="Saif S."/>
            <person name="Shea T."/>
            <person name="Shenoy N."/>
            <person name="Sisk P."/>
            <person name="Stolte C."/>
            <person name="Sykes S."/>
            <person name="Thomson T."/>
            <person name="Walk T."/>
            <person name="White J."/>
            <person name="Yandava C."/>
            <person name="Sibley C.D."/>
            <person name="Field T.R."/>
            <person name="Grinwis M."/>
            <person name="Eshaghurshan C.S."/>
            <person name="Surette M.G."/>
            <person name="Haas B."/>
            <person name="Nusbaum C."/>
            <person name="Birren B."/>
        </authorList>
    </citation>
    <scope>NUCLEOTIDE SEQUENCE [LARGE SCALE GENOMIC DNA]</scope>
    <source>
        <strain evidence="3">C505</strain>
    </source>
</reference>